<evidence type="ECO:0000313" key="9">
    <source>
        <dbReference type="EMBL" id="ANC78635.1"/>
    </source>
</evidence>
<comment type="subcellular location">
    <subcellularLocation>
        <location evidence="1">Membrane</location>
        <topology evidence="1">Multi-pass membrane protein</topology>
    </subcellularLocation>
</comment>
<dbReference type="Proteomes" id="UP000076623">
    <property type="component" value="Chromosome"/>
</dbReference>
<keyword evidence="3 9" id="KW-0808">Transferase</keyword>
<dbReference type="AlphaFoldDB" id="A0A168W904"/>
<feature type="transmembrane region" description="Helical" evidence="7">
    <location>
        <begin position="43"/>
        <end position="63"/>
    </location>
</feature>
<dbReference type="PANTHER" id="PTHR30576:SF0">
    <property type="entry name" value="UNDECAPRENYL-PHOSPHATE N-ACETYLGALACTOSAMINYL 1-PHOSPHATE TRANSFERASE-RELATED"/>
    <property type="match status" value="1"/>
</dbReference>
<keyword evidence="10" id="KW-1185">Reference proteome</keyword>
<dbReference type="OrthoDB" id="9808602at2"/>
<evidence type="ECO:0000256" key="3">
    <source>
        <dbReference type="ARBA" id="ARBA00022679"/>
    </source>
</evidence>
<name>A0A168W904_9BACL</name>
<evidence type="ECO:0000256" key="5">
    <source>
        <dbReference type="ARBA" id="ARBA00022989"/>
    </source>
</evidence>
<feature type="domain" description="Bacterial sugar transferase" evidence="8">
    <location>
        <begin position="247"/>
        <end position="428"/>
    </location>
</feature>
<keyword evidence="5 7" id="KW-1133">Transmembrane helix</keyword>
<dbReference type="Pfam" id="PF02397">
    <property type="entry name" value="Bac_transf"/>
    <property type="match status" value="1"/>
</dbReference>
<evidence type="ECO:0000256" key="4">
    <source>
        <dbReference type="ARBA" id="ARBA00022692"/>
    </source>
</evidence>
<evidence type="ECO:0000259" key="8">
    <source>
        <dbReference type="Pfam" id="PF02397"/>
    </source>
</evidence>
<proteinExistence type="inferred from homology"/>
<evidence type="ECO:0000256" key="6">
    <source>
        <dbReference type="ARBA" id="ARBA00023136"/>
    </source>
</evidence>
<dbReference type="EMBL" id="CP015378">
    <property type="protein sequence ID" value="ANC78635.1"/>
    <property type="molecule type" value="Genomic_DNA"/>
</dbReference>
<dbReference type="RefSeq" id="WP_066398112.1">
    <property type="nucleotide sequence ID" value="NZ_CP015378.1"/>
</dbReference>
<protein>
    <submittedName>
        <fullName evidence="9">Polyprenyl glycosylphosphotransferase</fullName>
    </submittedName>
</protein>
<organism evidence="9 10">
    <name type="scientific">Fictibacillus phosphorivorans</name>
    <dbReference type="NCBI Taxonomy" id="1221500"/>
    <lineage>
        <taxon>Bacteria</taxon>
        <taxon>Bacillati</taxon>
        <taxon>Bacillota</taxon>
        <taxon>Bacilli</taxon>
        <taxon>Bacillales</taxon>
        <taxon>Fictibacillaceae</taxon>
        <taxon>Fictibacillus</taxon>
    </lineage>
</organism>
<sequence length="449" mass="51352">MNKIESPTQKITVLLTDLVLITLSYFIALLLRRPDLEVRNWDASLAVLPWILVVSLFFLAAYEMYSFHRKTIWDIYSNIFIVTTFIMFFTMAASFMFRAFALPRSVILLAYLLSIVLLISFKLILVNTSRKSNEGTVLFVTREATDELKYLYPSLNNMSVKTISPDSPFDDVAEALSSADCLMIGPDCPEETKSKLIFYSMKNDKLVYVVPSLYDLLVSKSVITSLDDTMIVGVKPFGLTFDQLLVKRVFDITLSLIMLIVLSPLFLLAAIAIKIEEPKGTIFYKQERAGRHNRPFMIYKFRSMVMNAEALTGPTLAEQNDNRITKAGRFLRATRIDELPQLINVLAGHMSIIGPRPEREFFIQQFTKSNKSYQYRNTVKPGITGYAQIMGKYTTDVENKLRFDLYYIRNYSFWMDLVILLRTINVVLDKTKAEGGATKPAKETKTIQM</sequence>
<dbReference type="InterPro" id="IPR017475">
    <property type="entry name" value="EPS_sugar_tfrase"/>
</dbReference>
<gene>
    <name evidence="9" type="ORF">ABE65_018265</name>
</gene>
<feature type="transmembrane region" description="Helical" evidence="7">
    <location>
        <begin position="12"/>
        <end position="31"/>
    </location>
</feature>
<dbReference type="GO" id="GO:0016020">
    <property type="term" value="C:membrane"/>
    <property type="evidence" value="ECO:0007669"/>
    <property type="project" value="UniProtKB-SubCell"/>
</dbReference>
<dbReference type="PANTHER" id="PTHR30576">
    <property type="entry name" value="COLANIC BIOSYNTHESIS UDP-GLUCOSE LIPID CARRIER TRANSFERASE"/>
    <property type="match status" value="1"/>
</dbReference>
<dbReference type="GO" id="GO:0016780">
    <property type="term" value="F:phosphotransferase activity, for other substituted phosphate groups"/>
    <property type="evidence" value="ECO:0007669"/>
    <property type="project" value="TreeGrafter"/>
</dbReference>
<dbReference type="NCBIfam" id="TIGR03025">
    <property type="entry name" value="EPS_sugtrans"/>
    <property type="match status" value="1"/>
</dbReference>
<feature type="transmembrane region" description="Helical" evidence="7">
    <location>
        <begin position="252"/>
        <end position="273"/>
    </location>
</feature>
<dbReference type="STRING" id="1221500.ABE65_018265"/>
<feature type="transmembrane region" description="Helical" evidence="7">
    <location>
        <begin position="106"/>
        <end position="125"/>
    </location>
</feature>
<evidence type="ECO:0000256" key="1">
    <source>
        <dbReference type="ARBA" id="ARBA00004141"/>
    </source>
</evidence>
<evidence type="ECO:0000256" key="2">
    <source>
        <dbReference type="ARBA" id="ARBA00006464"/>
    </source>
</evidence>
<keyword evidence="4 7" id="KW-0812">Transmembrane</keyword>
<evidence type="ECO:0000256" key="7">
    <source>
        <dbReference type="SAM" id="Phobius"/>
    </source>
</evidence>
<keyword evidence="6 7" id="KW-0472">Membrane</keyword>
<feature type="transmembrane region" description="Helical" evidence="7">
    <location>
        <begin position="75"/>
        <end position="100"/>
    </location>
</feature>
<dbReference type="InterPro" id="IPR003362">
    <property type="entry name" value="Bact_transf"/>
</dbReference>
<evidence type="ECO:0000313" key="10">
    <source>
        <dbReference type="Proteomes" id="UP000076623"/>
    </source>
</evidence>
<reference evidence="9 10" key="1">
    <citation type="submission" date="2016-04" db="EMBL/GenBank/DDBJ databases">
        <title>Complete genome sequence of Fictibacillus phosphorivorans G25-29, a strain toxic to nematodes.</title>
        <authorList>
            <person name="Zheng Z."/>
        </authorList>
    </citation>
    <scope>NUCLEOTIDE SEQUENCE [LARGE SCALE GENOMIC DNA]</scope>
    <source>
        <strain evidence="9 10">G25-29</strain>
    </source>
</reference>
<comment type="similarity">
    <text evidence="2">Belongs to the bacterial sugar transferase family.</text>
</comment>
<dbReference type="KEGG" id="fpn:ABE65_018265"/>
<accession>A0A168W904</accession>